<feature type="compositionally biased region" description="Low complexity" evidence="1">
    <location>
        <begin position="67"/>
        <end position="85"/>
    </location>
</feature>
<reference evidence="3 4" key="1">
    <citation type="submission" date="2019-08" db="EMBL/GenBank/DDBJ databases">
        <authorList>
            <person name="Dhanesh K."/>
            <person name="Kumar G."/>
            <person name="Sasikala C."/>
            <person name="Venkata Ramana C."/>
        </authorList>
    </citation>
    <scope>NUCLEOTIDE SEQUENCE [LARGE SCALE GENOMIC DNA]</scope>
    <source>
        <strain evidence="3 4">JC645</strain>
    </source>
</reference>
<feature type="signal peptide" evidence="2">
    <location>
        <begin position="1"/>
        <end position="35"/>
    </location>
</feature>
<comment type="caution">
    <text evidence="3">The sequence shown here is derived from an EMBL/GenBank/DDBJ whole genome shotgun (WGS) entry which is preliminary data.</text>
</comment>
<feature type="chain" id="PRO_5024392691" evidence="2">
    <location>
        <begin position="36"/>
        <end position="530"/>
    </location>
</feature>
<accession>A0A5M6DP19</accession>
<name>A0A5M6DP19_9BACT</name>
<dbReference type="EMBL" id="VWOX01000001">
    <property type="protein sequence ID" value="KAA5547185.1"/>
    <property type="molecule type" value="Genomic_DNA"/>
</dbReference>
<organism evidence="3 4">
    <name type="scientific">Roseiconus nitratireducens</name>
    <dbReference type="NCBI Taxonomy" id="2605748"/>
    <lineage>
        <taxon>Bacteria</taxon>
        <taxon>Pseudomonadati</taxon>
        <taxon>Planctomycetota</taxon>
        <taxon>Planctomycetia</taxon>
        <taxon>Pirellulales</taxon>
        <taxon>Pirellulaceae</taxon>
        <taxon>Roseiconus</taxon>
    </lineage>
</organism>
<dbReference type="Proteomes" id="UP000324479">
    <property type="component" value="Unassembled WGS sequence"/>
</dbReference>
<keyword evidence="2" id="KW-0732">Signal</keyword>
<protein>
    <submittedName>
        <fullName evidence="3">Uncharacterized protein</fullName>
    </submittedName>
</protein>
<feature type="compositionally biased region" description="Low complexity" evidence="1">
    <location>
        <begin position="408"/>
        <end position="419"/>
    </location>
</feature>
<feature type="region of interest" description="Disordered" evidence="1">
    <location>
        <begin position="449"/>
        <end position="523"/>
    </location>
</feature>
<sequence>MKRNQRVSHLDRTRRRLRLLAVILVCGSVPATAVAAETPLSRNDQASQTSSDTPMAKGFRRLPPVRTSARSTTPAQPTASTPAESGVAPDDRDGSVRPSGRAKLTVSPVKPHVPDVGRVHANPYTHVNSRSSIPNAVTAAASSRHGTPVEAVAHRGPATMRPTAPHDSAMGDPWLQSVTEDTCIKRAAELLDDAYREYSVAAWASAEDSAWRALQMIATGIDVSLREAKNPPSALPAGWASGHVTEARTAIREARDFAAAGQVIDPRQIRAIVVSHQTPVFSEQTLADVTAAAAVDAYLDYARGQLVPLAIRRVQAAQAMDLIAAVQLGRNDSKTLAVETALCLRRAALQGQPGNASLASRLGMQLADMGLDEEATRTLQHAMKLSASPEVAKALADVTQRSRNTELAAGTASAGASATPSQQRATEVFELSPSEFASISPAVNAGVHAAGGAPAQTADTSTPVDVNRGEENSDEPGGSTRAWFASFRKPTPKTEHSEVASPSATDTSSETPEATEPSGIKRFFNRIRNW</sequence>
<dbReference type="Gene3D" id="1.25.40.10">
    <property type="entry name" value="Tetratricopeptide repeat domain"/>
    <property type="match status" value="1"/>
</dbReference>
<evidence type="ECO:0000256" key="2">
    <source>
        <dbReference type="SAM" id="SignalP"/>
    </source>
</evidence>
<evidence type="ECO:0000313" key="3">
    <source>
        <dbReference type="EMBL" id="KAA5547185.1"/>
    </source>
</evidence>
<proteinExistence type="predicted"/>
<dbReference type="AlphaFoldDB" id="A0A5M6DP19"/>
<feature type="compositionally biased region" description="Polar residues" evidence="1">
    <location>
        <begin position="500"/>
        <end position="512"/>
    </location>
</feature>
<evidence type="ECO:0000256" key="1">
    <source>
        <dbReference type="SAM" id="MobiDB-lite"/>
    </source>
</evidence>
<feature type="region of interest" description="Disordered" evidence="1">
    <location>
        <begin position="405"/>
        <end position="428"/>
    </location>
</feature>
<evidence type="ECO:0000313" key="4">
    <source>
        <dbReference type="Proteomes" id="UP000324479"/>
    </source>
</evidence>
<gene>
    <name evidence="3" type="ORF">FYK55_01910</name>
</gene>
<feature type="compositionally biased region" description="Polar residues" evidence="1">
    <location>
        <begin position="40"/>
        <end position="53"/>
    </location>
</feature>
<dbReference type="InterPro" id="IPR011990">
    <property type="entry name" value="TPR-like_helical_dom_sf"/>
</dbReference>
<keyword evidence="4" id="KW-1185">Reference proteome</keyword>
<dbReference type="RefSeq" id="WP_150074296.1">
    <property type="nucleotide sequence ID" value="NZ_VWOX01000001.1"/>
</dbReference>
<feature type="region of interest" description="Disordered" evidence="1">
    <location>
        <begin position="40"/>
        <end position="117"/>
    </location>
</feature>